<dbReference type="InterPro" id="IPR045592">
    <property type="entry name" value="DUF6461"/>
</dbReference>
<gene>
    <name evidence="4" type="ORF">SAMN05216505_103377</name>
</gene>
<evidence type="ECO:0000256" key="2">
    <source>
        <dbReference type="ARBA" id="ARBA00023043"/>
    </source>
</evidence>
<evidence type="ECO:0000256" key="3">
    <source>
        <dbReference type="PROSITE-ProRule" id="PRU00023"/>
    </source>
</evidence>
<dbReference type="STRING" id="67344.SAMN05216505_103377"/>
<dbReference type="InterPro" id="IPR050745">
    <property type="entry name" value="Multifunctional_regulatory"/>
</dbReference>
<name>A0A1G6P1G0_9ACTN</name>
<keyword evidence="5" id="KW-1185">Reference proteome</keyword>
<dbReference type="PROSITE" id="PS50088">
    <property type="entry name" value="ANK_REPEAT"/>
    <property type="match status" value="2"/>
</dbReference>
<feature type="repeat" description="ANK" evidence="3">
    <location>
        <begin position="331"/>
        <end position="357"/>
    </location>
</feature>
<dbReference type="Pfam" id="PF20062">
    <property type="entry name" value="DUF6461"/>
    <property type="match status" value="1"/>
</dbReference>
<evidence type="ECO:0000256" key="1">
    <source>
        <dbReference type="ARBA" id="ARBA00022737"/>
    </source>
</evidence>
<dbReference type="RefSeq" id="WP_055572075.1">
    <property type="nucleotide sequence ID" value="NZ_FMZK01000003.1"/>
</dbReference>
<reference evidence="5" key="1">
    <citation type="submission" date="2016-10" db="EMBL/GenBank/DDBJ databases">
        <authorList>
            <person name="Varghese N."/>
            <person name="Submissions S."/>
        </authorList>
    </citation>
    <scope>NUCLEOTIDE SEQUENCE [LARGE SCALE GENOMIC DNA]</scope>
    <source>
        <strain evidence="5">CGMCC 4.3504</strain>
    </source>
</reference>
<dbReference type="PROSITE" id="PS50297">
    <property type="entry name" value="ANK_REP_REGION"/>
    <property type="match status" value="2"/>
</dbReference>
<dbReference type="Proteomes" id="UP000182100">
    <property type="component" value="Unassembled WGS sequence"/>
</dbReference>
<evidence type="ECO:0000313" key="4">
    <source>
        <dbReference type="EMBL" id="SDC74032.1"/>
    </source>
</evidence>
<sequence length="593" mass="64418">MGFFDDLVLPEEPSPERAVWVGLGPPGEDEGRYAPPVDRFAPARVPRLDVVGAGPGTRVLLTGWSVWPRSVTLHLAVFRSVRRQDPEAGRQSGLRVGLRFSDGRRVTSLDGRVSRRIPFTGPQGRADVATTEQAVGLIPLDPGLHHSHRSLFKTDVDLYLPELPPPGEAVLVVEWPDESVPETRTAVDAEELRAASRRALEVWPDLYPPEPEPESAQQWGTFATMEMSGPPAFLAPPLTRRQLEALRREEEARQRYVPRADWQRMGYRDWGDAELIRARLAGGAPLTAVAGQSGATPLHLAAERGTAEAVTALLTHDADGNTPLVDARDDDGHTPLWYAAQNVDEGAVRALLDAGADAWTPQSGPWSPGRLLSTTRLAPLVRGLPGAVEPSAEETAAQRRADALVAAFGGEPLWTEGLGICFVRDLSEDEVVRRLGADPARCPRTAPDDAPFDPADYDVSLRYVGVLGVDGAPGGCVITQDGYMPSDDAVLRAISAGTAAYGMYFNPKGGTFGTLARDGEVVESEEIGLWPRASDPEAFWTFRFWQRKHDFPHGANLMAYACAAAGLDIDDGRDAAGHRGPRRWVELPPRLRR</sequence>
<keyword evidence="2 3" id="KW-0040">ANK repeat</keyword>
<organism evidence="4 5">
    <name type="scientific">Streptomyces prasinopilosus</name>
    <dbReference type="NCBI Taxonomy" id="67344"/>
    <lineage>
        <taxon>Bacteria</taxon>
        <taxon>Bacillati</taxon>
        <taxon>Actinomycetota</taxon>
        <taxon>Actinomycetes</taxon>
        <taxon>Kitasatosporales</taxon>
        <taxon>Streptomycetaceae</taxon>
        <taxon>Streptomyces</taxon>
    </lineage>
</organism>
<evidence type="ECO:0000313" key="5">
    <source>
        <dbReference type="Proteomes" id="UP000182100"/>
    </source>
</evidence>
<dbReference type="AlphaFoldDB" id="A0A1G6P1G0"/>
<accession>A0A1G6P1G0</accession>
<keyword evidence="1" id="KW-0677">Repeat</keyword>
<dbReference type="PANTHER" id="PTHR24189:SF50">
    <property type="entry name" value="ANKYRIN REPEAT AND SOCS BOX PROTEIN 2"/>
    <property type="match status" value="1"/>
</dbReference>
<protein>
    <submittedName>
        <fullName evidence="4">Ankyrin repeat-containing protein</fullName>
    </submittedName>
</protein>
<dbReference type="EMBL" id="FMZK01000003">
    <property type="protein sequence ID" value="SDC74032.1"/>
    <property type="molecule type" value="Genomic_DNA"/>
</dbReference>
<dbReference type="PANTHER" id="PTHR24189">
    <property type="entry name" value="MYOTROPHIN"/>
    <property type="match status" value="1"/>
</dbReference>
<dbReference type="Gene3D" id="1.25.40.20">
    <property type="entry name" value="Ankyrin repeat-containing domain"/>
    <property type="match status" value="1"/>
</dbReference>
<dbReference type="SMART" id="SM00248">
    <property type="entry name" value="ANK"/>
    <property type="match status" value="2"/>
</dbReference>
<proteinExistence type="predicted"/>
<dbReference type="Pfam" id="PF12796">
    <property type="entry name" value="Ank_2"/>
    <property type="match status" value="1"/>
</dbReference>
<dbReference type="InterPro" id="IPR002110">
    <property type="entry name" value="Ankyrin_rpt"/>
</dbReference>
<dbReference type="InterPro" id="IPR036770">
    <property type="entry name" value="Ankyrin_rpt-contain_sf"/>
</dbReference>
<dbReference type="SUPFAM" id="SSF48403">
    <property type="entry name" value="Ankyrin repeat"/>
    <property type="match status" value="1"/>
</dbReference>
<feature type="repeat" description="ANK" evidence="3">
    <location>
        <begin position="293"/>
        <end position="319"/>
    </location>
</feature>